<proteinExistence type="predicted"/>
<evidence type="ECO:0008006" key="4">
    <source>
        <dbReference type="Google" id="ProtNLM"/>
    </source>
</evidence>
<organism evidence="2 3">
    <name type="scientific">Gymnopus androsaceus JB14</name>
    <dbReference type="NCBI Taxonomy" id="1447944"/>
    <lineage>
        <taxon>Eukaryota</taxon>
        <taxon>Fungi</taxon>
        <taxon>Dikarya</taxon>
        <taxon>Basidiomycota</taxon>
        <taxon>Agaricomycotina</taxon>
        <taxon>Agaricomycetes</taxon>
        <taxon>Agaricomycetidae</taxon>
        <taxon>Agaricales</taxon>
        <taxon>Marasmiineae</taxon>
        <taxon>Omphalotaceae</taxon>
        <taxon>Gymnopus</taxon>
    </lineage>
</organism>
<dbReference type="Proteomes" id="UP000799118">
    <property type="component" value="Unassembled WGS sequence"/>
</dbReference>
<protein>
    <recommendedName>
        <fullName evidence="4">TPR-like protein</fullName>
    </recommendedName>
</protein>
<feature type="region of interest" description="Disordered" evidence="1">
    <location>
        <begin position="938"/>
        <end position="971"/>
    </location>
</feature>
<feature type="region of interest" description="Disordered" evidence="1">
    <location>
        <begin position="725"/>
        <end position="796"/>
    </location>
</feature>
<dbReference type="InterPro" id="IPR011990">
    <property type="entry name" value="TPR-like_helical_dom_sf"/>
</dbReference>
<feature type="compositionally biased region" description="Basic and acidic residues" evidence="1">
    <location>
        <begin position="764"/>
        <end position="783"/>
    </location>
</feature>
<feature type="region of interest" description="Disordered" evidence="1">
    <location>
        <begin position="832"/>
        <end position="858"/>
    </location>
</feature>
<dbReference type="EMBL" id="ML769479">
    <property type="protein sequence ID" value="KAE9398721.1"/>
    <property type="molecule type" value="Genomic_DNA"/>
</dbReference>
<dbReference type="PANTHER" id="PTHR46082">
    <property type="entry name" value="ATP/GTP-BINDING PROTEIN-RELATED"/>
    <property type="match status" value="1"/>
</dbReference>
<keyword evidence="3" id="KW-1185">Reference proteome</keyword>
<feature type="region of interest" description="Disordered" evidence="1">
    <location>
        <begin position="990"/>
        <end position="1070"/>
    </location>
</feature>
<reference evidence="2" key="1">
    <citation type="journal article" date="2019" name="Environ. Microbiol.">
        <title>Fungal ecological strategies reflected in gene transcription - a case study of two litter decomposers.</title>
        <authorList>
            <person name="Barbi F."/>
            <person name="Kohler A."/>
            <person name="Barry K."/>
            <person name="Baskaran P."/>
            <person name="Daum C."/>
            <person name="Fauchery L."/>
            <person name="Ihrmark K."/>
            <person name="Kuo A."/>
            <person name="LaButti K."/>
            <person name="Lipzen A."/>
            <person name="Morin E."/>
            <person name="Grigoriev I.V."/>
            <person name="Henrissat B."/>
            <person name="Lindahl B."/>
            <person name="Martin F."/>
        </authorList>
    </citation>
    <scope>NUCLEOTIDE SEQUENCE</scope>
    <source>
        <strain evidence="2">JB14</strain>
    </source>
</reference>
<name>A0A6A4HM94_9AGAR</name>
<accession>A0A6A4HM94</accession>
<dbReference type="Pfam" id="PF13424">
    <property type="entry name" value="TPR_12"/>
    <property type="match status" value="2"/>
</dbReference>
<evidence type="ECO:0000313" key="3">
    <source>
        <dbReference type="Proteomes" id="UP000799118"/>
    </source>
</evidence>
<dbReference type="OrthoDB" id="10260758at2759"/>
<dbReference type="Pfam" id="PF13374">
    <property type="entry name" value="TPR_10"/>
    <property type="match status" value="1"/>
</dbReference>
<gene>
    <name evidence="2" type="ORF">BT96DRAFT_1105681</name>
</gene>
<feature type="compositionally biased region" description="Pro residues" evidence="1">
    <location>
        <begin position="1021"/>
        <end position="1046"/>
    </location>
</feature>
<dbReference type="PANTHER" id="PTHR46082:SF11">
    <property type="entry name" value="AAA+ ATPASE DOMAIN-CONTAINING PROTEIN-RELATED"/>
    <property type="match status" value="1"/>
</dbReference>
<dbReference type="SUPFAM" id="SSF48452">
    <property type="entry name" value="TPR-like"/>
    <property type="match status" value="2"/>
</dbReference>
<evidence type="ECO:0000313" key="2">
    <source>
        <dbReference type="EMBL" id="KAE9398721.1"/>
    </source>
</evidence>
<dbReference type="Gene3D" id="1.25.40.10">
    <property type="entry name" value="Tetratricopeptide repeat domain"/>
    <property type="match status" value="3"/>
</dbReference>
<evidence type="ECO:0000256" key="1">
    <source>
        <dbReference type="SAM" id="MobiDB-lite"/>
    </source>
</evidence>
<dbReference type="InterPro" id="IPR053137">
    <property type="entry name" value="NLR-like"/>
</dbReference>
<sequence length="1087" mass="123815">MDHIWQPLGPGAAELQHLRQSTSLGEVFTLKEQWDSLKLEWHKTFKMLHAKESHVMWAIGKLWNMTGKFKEAVGAWQPLVDNLKKGRYTEAVGVREAQLQTSKRIFGQDHPETLRYIEALKSTHQDSNKQQVALQLQNSMQELLEACKHGTDIQLPWTAWMSWQRLIKAWAGTNVALHLQEALLETSKEIFGDEHPNTFKRTNELAATYFALGRRNEALHLQKATFETAKQTWGEKHLDTLSFVETSFWARSSRHFGIPPKDLALTYKKIGKYAEALPLDEILVDASAKMMGKNHPDTLAVINTLAETYHALARYDEALPFREFLMEGREENHPDFWVFKKNLAATYKCLRRSDEALPLHMALYYHSKAIFGDSHIETITFKNDLASTYHALGKDKQALELWESLIETYVSVLGEANPETLKCKNNVARIYRSQGRHKEALHLQESLYKASKQVLEADHPDILMYQNELVKTFQALEWQTGELHEELMLKMSKRTLGHENPTTLAHTKNLVDKYWVIGRRGEAVLLQGTLFLMSKRVLGEEHLDTLSCEKKLISMCQVLEGNEDTKLHEYEQSPLVFHDAAPQPDHERHPEGIMEVSSYVTATSGSSLEVYQKEDDTLRSRDSGAPKFKSDLAAMYWALGEHNEATQLEEALFGIPNGALPKNHLLDMDHVTKRPDQSTIAQLELVASDKGTLNAIPVIESSTKSNSLRTVRDDDGLAVRKDNDRTVLDDNGHPVRRTRTVLDDNSPTMRDNDGHTVRGAEQGRIPRDDGRSTLRNEDKRTLHEAPISPSKTRTRSPWFDDLSQAEEELDRLARLYDVEHRLSEVAEGAREVERQPEAVLQDNERRREQDFREGEQDRQRIFQENEARARDATEAREVPLHDFAGGLGLVPPAGAAGSISAVPGVTEDLWERNSIHTMQDIRDAPSRYSPEIWEITDMEREKNAREQEAATAERERLELEAERDTAIQAPKELKDSRIRELEEEVASLRASLEAKKQSEEAEANARERERAERKEFEPDWKPPPGAPGGPPADPPPPPELPVPPEVPLAQPDWRSFTQRIRNQKKKTAPLLQQDIGTVSQRLGYLAT</sequence>
<feature type="compositionally biased region" description="Basic and acidic residues" evidence="1">
    <location>
        <begin position="992"/>
        <end position="1020"/>
    </location>
</feature>
<dbReference type="AlphaFoldDB" id="A0A6A4HM94"/>